<keyword evidence="2" id="KW-0687">Ribonucleoprotein</keyword>
<dbReference type="GO" id="GO:0005840">
    <property type="term" value="C:ribosome"/>
    <property type="evidence" value="ECO:0007669"/>
    <property type="project" value="UniProtKB-KW"/>
</dbReference>
<name>A0A670ISF2_PODMU</name>
<dbReference type="PANTHER" id="PTHR11449">
    <property type="entry name" value="RIBOSOMAL PROTEIN L30"/>
    <property type="match status" value="1"/>
</dbReference>
<organism evidence="3 4">
    <name type="scientific">Podarcis muralis</name>
    <name type="common">Wall lizard</name>
    <name type="synonym">Lacerta muralis</name>
    <dbReference type="NCBI Taxonomy" id="64176"/>
    <lineage>
        <taxon>Eukaryota</taxon>
        <taxon>Metazoa</taxon>
        <taxon>Chordata</taxon>
        <taxon>Craniata</taxon>
        <taxon>Vertebrata</taxon>
        <taxon>Euteleostomi</taxon>
        <taxon>Lepidosauria</taxon>
        <taxon>Squamata</taxon>
        <taxon>Bifurcata</taxon>
        <taxon>Unidentata</taxon>
        <taxon>Episquamata</taxon>
        <taxon>Laterata</taxon>
        <taxon>Lacertibaenia</taxon>
        <taxon>Lacertidae</taxon>
        <taxon>Podarcis</taxon>
    </lineage>
</organism>
<reference evidence="3" key="3">
    <citation type="submission" date="2025-09" db="UniProtKB">
        <authorList>
            <consortium name="Ensembl"/>
        </authorList>
    </citation>
    <scope>IDENTIFICATION</scope>
</reference>
<evidence type="ECO:0000313" key="3">
    <source>
        <dbReference type="Ensembl" id="ENSPMRP00000014117.1"/>
    </source>
</evidence>
<evidence type="ECO:0000256" key="1">
    <source>
        <dbReference type="ARBA" id="ARBA00022980"/>
    </source>
</evidence>
<dbReference type="Proteomes" id="UP000472272">
    <property type="component" value="Chromosome 8"/>
</dbReference>
<keyword evidence="1" id="KW-0689">Ribosomal protein</keyword>
<keyword evidence="4" id="KW-1185">Reference proteome</keyword>
<sequence length="124" mass="14170">MTINSRLQLVKKSGKYVLGYKLTLKMISQDSQLCPAVQAHGNTVYLPRPCGKYYRVYTLTIIDPGDSDFLRSMQEQTSEKQTSLNFKFWVIILATNKNKSNKQTKNQQPAHLAVPKHVKVQVDK</sequence>
<dbReference type="GO" id="GO:0003723">
    <property type="term" value="F:RNA binding"/>
    <property type="evidence" value="ECO:0007669"/>
    <property type="project" value="InterPro"/>
</dbReference>
<dbReference type="Ensembl" id="ENSPMRT00000015083.1">
    <property type="protein sequence ID" value="ENSPMRP00000014117.1"/>
    <property type="gene ID" value="ENSPMRG00000009432.1"/>
</dbReference>
<evidence type="ECO:0000256" key="2">
    <source>
        <dbReference type="ARBA" id="ARBA00023274"/>
    </source>
</evidence>
<dbReference type="InterPro" id="IPR039109">
    <property type="entry name" value="Ribosomal_eL30-like"/>
</dbReference>
<accession>A0A670ISF2</accession>
<reference evidence="3" key="2">
    <citation type="submission" date="2025-08" db="UniProtKB">
        <authorList>
            <consortium name="Ensembl"/>
        </authorList>
    </citation>
    <scope>IDENTIFICATION</scope>
</reference>
<dbReference type="InterPro" id="IPR029064">
    <property type="entry name" value="Ribosomal_eL30-like_sf"/>
</dbReference>
<evidence type="ECO:0000313" key="4">
    <source>
        <dbReference type="Proteomes" id="UP000472272"/>
    </source>
</evidence>
<dbReference type="OMA" id="MISQDSQ"/>
<dbReference type="GO" id="GO:1990904">
    <property type="term" value="C:ribonucleoprotein complex"/>
    <property type="evidence" value="ECO:0007669"/>
    <property type="project" value="UniProtKB-KW"/>
</dbReference>
<dbReference type="GeneTree" id="ENSGT00940000170288"/>
<proteinExistence type="predicted"/>
<dbReference type="Gene3D" id="3.30.1330.30">
    <property type="match status" value="2"/>
</dbReference>
<dbReference type="AlphaFoldDB" id="A0A670ISF2"/>
<reference evidence="3 4" key="1">
    <citation type="journal article" date="2019" name="Proc. Natl. Acad. Sci. U.S.A.">
        <title>Regulatory changes in pterin and carotenoid genes underlie balanced color polymorphisms in the wall lizard.</title>
        <authorList>
            <person name="Andrade P."/>
            <person name="Pinho C."/>
            <person name="Perez I de Lanuza G."/>
            <person name="Afonso S."/>
            <person name="Brejcha J."/>
            <person name="Rubin C.J."/>
            <person name="Wallerman O."/>
            <person name="Pereira P."/>
            <person name="Sabatino S.J."/>
            <person name="Bellati A."/>
            <person name="Pellitteri-Rosa D."/>
            <person name="Bosakova Z."/>
            <person name="Bunikis I."/>
            <person name="Carretero M.A."/>
            <person name="Feiner N."/>
            <person name="Marsik P."/>
            <person name="Pauperio F."/>
            <person name="Salvi D."/>
            <person name="Soler L."/>
            <person name="While G.M."/>
            <person name="Uller T."/>
            <person name="Font E."/>
            <person name="Andersson L."/>
            <person name="Carneiro M."/>
        </authorList>
    </citation>
    <scope>NUCLEOTIDE SEQUENCE</scope>
</reference>
<protein>
    <submittedName>
        <fullName evidence="3">Uncharacterized protein</fullName>
    </submittedName>
</protein>
<dbReference type="SUPFAM" id="SSF55315">
    <property type="entry name" value="L30e-like"/>
    <property type="match status" value="1"/>
</dbReference>